<dbReference type="CDD" id="cd01188">
    <property type="entry name" value="INT_RitA_C_like"/>
    <property type="match status" value="1"/>
</dbReference>
<dbReference type="Proteomes" id="UP000576480">
    <property type="component" value="Unassembled WGS sequence"/>
</dbReference>
<dbReference type="PANTHER" id="PTHR30349">
    <property type="entry name" value="PHAGE INTEGRASE-RELATED"/>
    <property type="match status" value="1"/>
</dbReference>
<evidence type="ECO:0000256" key="4">
    <source>
        <dbReference type="PROSITE-ProRule" id="PRU01248"/>
    </source>
</evidence>
<dbReference type="PROSITE" id="PS51900">
    <property type="entry name" value="CB"/>
    <property type="match status" value="1"/>
</dbReference>
<dbReference type="Pfam" id="PF00589">
    <property type="entry name" value="Phage_integrase"/>
    <property type="match status" value="1"/>
</dbReference>
<dbReference type="Proteomes" id="UP000591948">
    <property type="component" value="Unassembled WGS sequence"/>
</dbReference>
<evidence type="ECO:0000259" key="6">
    <source>
        <dbReference type="PROSITE" id="PS51900"/>
    </source>
</evidence>
<dbReference type="InterPro" id="IPR011010">
    <property type="entry name" value="DNA_brk_join_enz"/>
</dbReference>
<dbReference type="PANTHER" id="PTHR30349:SF81">
    <property type="entry name" value="TYROSINE RECOMBINASE XERC"/>
    <property type="match status" value="1"/>
</dbReference>
<reference evidence="9 10" key="1">
    <citation type="journal article" date="2020" name="Front. Microbiol.">
        <title>Single-cell genomics of novel Actinobacteria with the Wood-Ljungdahl pathway discovered in a serpentinizing system.</title>
        <authorList>
            <person name="Merino N."/>
            <person name="Kawai M."/>
            <person name="Boyd E.S."/>
            <person name="Colman D.R."/>
            <person name="McGlynn S.E."/>
            <person name="Nealson K.H."/>
            <person name="Kurokawa K."/>
            <person name="Hongoh Y."/>
        </authorList>
    </citation>
    <scope>NUCLEOTIDE SEQUENCE [LARGE SCALE GENOMIC DNA]</scope>
    <source>
        <strain evidence="7 10">S33</strain>
        <strain evidence="8 9">S43</strain>
    </source>
</reference>
<dbReference type="Pfam" id="PF02899">
    <property type="entry name" value="Phage_int_SAM_1"/>
    <property type="match status" value="1"/>
</dbReference>
<organism evidence="7 10">
    <name type="scientific">Candidatus Hakubella thermalkaliphila</name>
    <dbReference type="NCBI Taxonomy" id="2754717"/>
    <lineage>
        <taxon>Bacteria</taxon>
        <taxon>Bacillati</taxon>
        <taxon>Actinomycetota</taxon>
        <taxon>Actinomycetota incertae sedis</taxon>
        <taxon>Candidatus Hakubellales</taxon>
        <taxon>Candidatus Hakubellaceae</taxon>
        <taxon>Candidatus Hakubella</taxon>
    </lineage>
</organism>
<evidence type="ECO:0000256" key="1">
    <source>
        <dbReference type="ARBA" id="ARBA00022908"/>
    </source>
</evidence>
<dbReference type="InterPro" id="IPR010998">
    <property type="entry name" value="Integrase_recombinase_N"/>
</dbReference>
<dbReference type="InterPro" id="IPR044068">
    <property type="entry name" value="CB"/>
</dbReference>
<sequence length="277" mass="31467">MTIRSWYGYLRQFLCWYSDKMRPFAAVWIIDVDEFLATYGRRGCSRVSINNMATALRAFFRYARTKGWCASSIAEAIKGPPIYTQEGLPSGPSWDDVRRLLTSMETNRPCDIRDRAMVMLFVIYGFRATEVAKLRLEDIDWEHDQIIMSRLKGRGSQVYPLLPTVGHAIVRYLREVRPQSSRREVFLTLAAPLRPISRAGLYSLTSRAMLKIGIHPPHRGPHSLRHACAAHLVSEGFSLKEIGDHLGHRSSSATRIYAKVDLQGLREVATFDLGGLI</sequence>
<dbReference type="InterPro" id="IPR050090">
    <property type="entry name" value="Tyrosine_recombinase_XerCD"/>
</dbReference>
<keyword evidence="2 4" id="KW-0238">DNA-binding</keyword>
<dbReference type="Gene3D" id="1.10.150.130">
    <property type="match status" value="1"/>
</dbReference>
<dbReference type="AlphaFoldDB" id="A0A6V8QDY0"/>
<proteinExistence type="predicted"/>
<evidence type="ECO:0000256" key="3">
    <source>
        <dbReference type="ARBA" id="ARBA00023172"/>
    </source>
</evidence>
<keyword evidence="1" id="KW-0229">DNA integration</keyword>
<dbReference type="PROSITE" id="PS51898">
    <property type="entry name" value="TYR_RECOMBINASE"/>
    <property type="match status" value="1"/>
</dbReference>
<dbReference type="InterPro" id="IPR013762">
    <property type="entry name" value="Integrase-like_cat_sf"/>
</dbReference>
<dbReference type="GO" id="GO:0015074">
    <property type="term" value="P:DNA integration"/>
    <property type="evidence" value="ECO:0007669"/>
    <property type="project" value="UniProtKB-KW"/>
</dbReference>
<evidence type="ECO:0008006" key="11">
    <source>
        <dbReference type="Google" id="ProtNLM"/>
    </source>
</evidence>
<keyword evidence="3" id="KW-0233">DNA recombination</keyword>
<evidence type="ECO:0000313" key="10">
    <source>
        <dbReference type="Proteomes" id="UP000591948"/>
    </source>
</evidence>
<dbReference type="GO" id="GO:0006310">
    <property type="term" value="P:DNA recombination"/>
    <property type="evidence" value="ECO:0007669"/>
    <property type="project" value="UniProtKB-KW"/>
</dbReference>
<dbReference type="SUPFAM" id="SSF56349">
    <property type="entry name" value="DNA breaking-rejoining enzymes"/>
    <property type="match status" value="1"/>
</dbReference>
<dbReference type="EMBL" id="BLSB01000086">
    <property type="protein sequence ID" value="GFP35353.1"/>
    <property type="molecule type" value="Genomic_DNA"/>
</dbReference>
<evidence type="ECO:0000313" key="7">
    <source>
        <dbReference type="EMBL" id="GFP26726.1"/>
    </source>
</evidence>
<comment type="caution">
    <text evidence="7">The sequence shown here is derived from an EMBL/GenBank/DDBJ whole genome shotgun (WGS) entry which is preliminary data.</text>
</comment>
<evidence type="ECO:0000313" key="8">
    <source>
        <dbReference type="EMBL" id="GFP35353.1"/>
    </source>
</evidence>
<evidence type="ECO:0000259" key="5">
    <source>
        <dbReference type="PROSITE" id="PS51898"/>
    </source>
</evidence>
<dbReference type="InterPro" id="IPR002104">
    <property type="entry name" value="Integrase_catalytic"/>
</dbReference>
<feature type="domain" description="Tyr recombinase" evidence="5">
    <location>
        <begin position="87"/>
        <end position="270"/>
    </location>
</feature>
<dbReference type="GO" id="GO:0003677">
    <property type="term" value="F:DNA binding"/>
    <property type="evidence" value="ECO:0007669"/>
    <property type="project" value="UniProtKB-UniRule"/>
</dbReference>
<name>A0A6V8QDY0_9ACTN</name>
<feature type="domain" description="Core-binding (CB)" evidence="6">
    <location>
        <begin position="1"/>
        <end position="64"/>
    </location>
</feature>
<accession>A0A6V8QDY0</accession>
<keyword evidence="10" id="KW-1185">Reference proteome</keyword>
<gene>
    <name evidence="7" type="ORF">HKBW3S33_00141</name>
    <name evidence="8" type="ORF">HKBW3S43_01145</name>
</gene>
<dbReference type="InterPro" id="IPR004107">
    <property type="entry name" value="Integrase_SAM-like_N"/>
</dbReference>
<evidence type="ECO:0000313" key="9">
    <source>
        <dbReference type="Proteomes" id="UP000576480"/>
    </source>
</evidence>
<protein>
    <recommendedName>
        <fullName evidence="11">Integrase/recombinase XerC</fullName>
    </recommendedName>
</protein>
<dbReference type="EMBL" id="BLRY01000004">
    <property type="protein sequence ID" value="GFP26726.1"/>
    <property type="molecule type" value="Genomic_DNA"/>
</dbReference>
<dbReference type="Gene3D" id="1.10.443.10">
    <property type="entry name" value="Intergrase catalytic core"/>
    <property type="match status" value="1"/>
</dbReference>
<evidence type="ECO:0000256" key="2">
    <source>
        <dbReference type="ARBA" id="ARBA00023125"/>
    </source>
</evidence>